<comment type="caution">
    <text evidence="1">The sequence shown here is derived from an EMBL/GenBank/DDBJ whole genome shotgun (WGS) entry which is preliminary data.</text>
</comment>
<evidence type="ECO:0000313" key="1">
    <source>
        <dbReference type="EMBL" id="CAK7330267.1"/>
    </source>
</evidence>
<dbReference type="Proteomes" id="UP001314170">
    <property type="component" value="Unassembled WGS sequence"/>
</dbReference>
<dbReference type="EMBL" id="CAWUPB010000913">
    <property type="protein sequence ID" value="CAK7330267.1"/>
    <property type="molecule type" value="Genomic_DNA"/>
</dbReference>
<gene>
    <name evidence="1" type="ORF">DCAF_LOCUS7869</name>
</gene>
<organism evidence="1 2">
    <name type="scientific">Dovyalis caffra</name>
    <dbReference type="NCBI Taxonomy" id="77055"/>
    <lineage>
        <taxon>Eukaryota</taxon>
        <taxon>Viridiplantae</taxon>
        <taxon>Streptophyta</taxon>
        <taxon>Embryophyta</taxon>
        <taxon>Tracheophyta</taxon>
        <taxon>Spermatophyta</taxon>
        <taxon>Magnoliopsida</taxon>
        <taxon>eudicotyledons</taxon>
        <taxon>Gunneridae</taxon>
        <taxon>Pentapetalae</taxon>
        <taxon>rosids</taxon>
        <taxon>fabids</taxon>
        <taxon>Malpighiales</taxon>
        <taxon>Salicaceae</taxon>
        <taxon>Flacourtieae</taxon>
        <taxon>Dovyalis</taxon>
    </lineage>
</organism>
<proteinExistence type="predicted"/>
<name>A0AAV1RBE0_9ROSI</name>
<keyword evidence="2" id="KW-1185">Reference proteome</keyword>
<sequence>MKTKKIFRDQPKNSEWFRGVEIGGGSEVLRELQQVTSLSEGDAGVGLIATKGSGRVAIGGRGAILWLGGGAYCGAAGYGGDGWLMVSIGLS</sequence>
<dbReference type="AlphaFoldDB" id="A0AAV1RBE0"/>
<reference evidence="1 2" key="1">
    <citation type="submission" date="2024-01" db="EMBL/GenBank/DDBJ databases">
        <authorList>
            <person name="Waweru B."/>
        </authorList>
    </citation>
    <scope>NUCLEOTIDE SEQUENCE [LARGE SCALE GENOMIC DNA]</scope>
</reference>
<accession>A0AAV1RBE0</accession>
<evidence type="ECO:0000313" key="2">
    <source>
        <dbReference type="Proteomes" id="UP001314170"/>
    </source>
</evidence>
<protein>
    <submittedName>
        <fullName evidence="1">Uncharacterized protein</fullName>
    </submittedName>
</protein>